<feature type="compositionally biased region" description="Polar residues" evidence="1">
    <location>
        <begin position="20"/>
        <end position="31"/>
    </location>
</feature>
<proteinExistence type="predicted"/>
<feature type="region of interest" description="Disordered" evidence="1">
    <location>
        <begin position="14"/>
        <end position="37"/>
    </location>
</feature>
<gene>
    <name evidence="2" type="ORF">SKAU_G00080420</name>
</gene>
<evidence type="ECO:0000256" key="1">
    <source>
        <dbReference type="SAM" id="MobiDB-lite"/>
    </source>
</evidence>
<comment type="caution">
    <text evidence="2">The sequence shown here is derived from an EMBL/GenBank/DDBJ whole genome shotgun (WGS) entry which is preliminary data.</text>
</comment>
<protein>
    <submittedName>
        <fullName evidence="2">Uncharacterized protein</fullName>
    </submittedName>
</protein>
<dbReference type="EMBL" id="JAINUF010000003">
    <property type="protein sequence ID" value="KAJ8368014.1"/>
    <property type="molecule type" value="Genomic_DNA"/>
</dbReference>
<dbReference type="AlphaFoldDB" id="A0A9Q1J550"/>
<evidence type="ECO:0000313" key="2">
    <source>
        <dbReference type="EMBL" id="KAJ8368014.1"/>
    </source>
</evidence>
<keyword evidence="3" id="KW-1185">Reference proteome</keyword>
<dbReference type="Proteomes" id="UP001152622">
    <property type="component" value="Chromosome 3"/>
</dbReference>
<organism evidence="2 3">
    <name type="scientific">Synaphobranchus kaupii</name>
    <name type="common">Kaup's arrowtooth eel</name>
    <dbReference type="NCBI Taxonomy" id="118154"/>
    <lineage>
        <taxon>Eukaryota</taxon>
        <taxon>Metazoa</taxon>
        <taxon>Chordata</taxon>
        <taxon>Craniata</taxon>
        <taxon>Vertebrata</taxon>
        <taxon>Euteleostomi</taxon>
        <taxon>Actinopterygii</taxon>
        <taxon>Neopterygii</taxon>
        <taxon>Teleostei</taxon>
        <taxon>Anguilliformes</taxon>
        <taxon>Synaphobranchidae</taxon>
        <taxon>Synaphobranchus</taxon>
    </lineage>
</organism>
<evidence type="ECO:0000313" key="3">
    <source>
        <dbReference type="Proteomes" id="UP001152622"/>
    </source>
</evidence>
<sequence length="67" mass="7428">MFLFSNYSKRARHEDKAITLTRSKSASSPETQAPAPLSHMGLVNTACIKGFSMRMNTVVQDITKSHT</sequence>
<reference evidence="2" key="1">
    <citation type="journal article" date="2023" name="Science">
        <title>Genome structures resolve the early diversification of teleost fishes.</title>
        <authorList>
            <person name="Parey E."/>
            <person name="Louis A."/>
            <person name="Montfort J."/>
            <person name="Bouchez O."/>
            <person name="Roques C."/>
            <person name="Iampietro C."/>
            <person name="Lluch J."/>
            <person name="Castinel A."/>
            <person name="Donnadieu C."/>
            <person name="Desvignes T."/>
            <person name="Floi Bucao C."/>
            <person name="Jouanno E."/>
            <person name="Wen M."/>
            <person name="Mejri S."/>
            <person name="Dirks R."/>
            <person name="Jansen H."/>
            <person name="Henkel C."/>
            <person name="Chen W.J."/>
            <person name="Zahm M."/>
            <person name="Cabau C."/>
            <person name="Klopp C."/>
            <person name="Thompson A.W."/>
            <person name="Robinson-Rechavi M."/>
            <person name="Braasch I."/>
            <person name="Lecointre G."/>
            <person name="Bobe J."/>
            <person name="Postlethwait J.H."/>
            <person name="Berthelot C."/>
            <person name="Roest Crollius H."/>
            <person name="Guiguen Y."/>
        </authorList>
    </citation>
    <scope>NUCLEOTIDE SEQUENCE</scope>
    <source>
        <strain evidence="2">WJC10195</strain>
    </source>
</reference>
<name>A0A9Q1J550_SYNKA</name>
<accession>A0A9Q1J550</accession>